<dbReference type="AlphaFoldDB" id="A0A0F8XYK9"/>
<organism evidence="1">
    <name type="scientific">marine sediment metagenome</name>
    <dbReference type="NCBI Taxonomy" id="412755"/>
    <lineage>
        <taxon>unclassified sequences</taxon>
        <taxon>metagenomes</taxon>
        <taxon>ecological metagenomes</taxon>
    </lineage>
</organism>
<gene>
    <name evidence="1" type="ORF">LCGC14_3158950</name>
</gene>
<evidence type="ECO:0000313" key="1">
    <source>
        <dbReference type="EMBL" id="KKK47064.1"/>
    </source>
</evidence>
<proteinExistence type="predicted"/>
<dbReference type="EMBL" id="LAZR01069766">
    <property type="protein sequence ID" value="KKK47064.1"/>
    <property type="molecule type" value="Genomic_DNA"/>
</dbReference>
<accession>A0A0F8XYK9</accession>
<sequence>IKTNTWYVADDIPMSFSDPPPEVDEYRLLVRADRSSYLIRVRNYDAPEKVLISTDEGLVPMIVRRSVGRSTGSREFWVEPEGR</sequence>
<name>A0A0F8XYK9_9ZZZZ</name>
<feature type="non-terminal residue" evidence="1">
    <location>
        <position position="1"/>
    </location>
</feature>
<protein>
    <submittedName>
        <fullName evidence="1">Uncharacterized protein</fullName>
    </submittedName>
</protein>
<comment type="caution">
    <text evidence="1">The sequence shown here is derived from an EMBL/GenBank/DDBJ whole genome shotgun (WGS) entry which is preliminary data.</text>
</comment>
<reference evidence="1" key="1">
    <citation type="journal article" date="2015" name="Nature">
        <title>Complex archaea that bridge the gap between prokaryotes and eukaryotes.</title>
        <authorList>
            <person name="Spang A."/>
            <person name="Saw J.H."/>
            <person name="Jorgensen S.L."/>
            <person name="Zaremba-Niedzwiedzka K."/>
            <person name="Martijn J."/>
            <person name="Lind A.E."/>
            <person name="van Eijk R."/>
            <person name="Schleper C."/>
            <person name="Guy L."/>
            <person name="Ettema T.J."/>
        </authorList>
    </citation>
    <scope>NUCLEOTIDE SEQUENCE</scope>
</reference>